<dbReference type="InterPro" id="IPR038332">
    <property type="entry name" value="PPE_sf"/>
</dbReference>
<feature type="domain" description="PPE" evidence="3">
    <location>
        <begin position="23"/>
        <end position="169"/>
    </location>
</feature>
<dbReference type="Pfam" id="PF00823">
    <property type="entry name" value="PPE"/>
    <property type="match status" value="1"/>
</dbReference>
<sequence>MSGDKAITDSPNWLGYSHPELHRMISAAEPSSVDAVGGRWSTLGEDLTEIAKDFGKAVDGIGNVWQGEAADAAHATMKPLSVWGTSAGRAANLMSECVARQAEAVSNAKNTMPPPVADPRQTTICGFTGSGPSTMEVSTTDLRQQAVAAQEAHRRAAQVMEIYEQTSRSVDGATPTFTMPPGVRGPNNAAPALNNPAPVGQPGSGAPTTSSAAVGGNGGQASRPGDTGGSTGTRPSPGGPGSPGVPIPGRVPHTGHGSTTPSFGGPPSSSDLLPGRSVPGAIDPQRPSNPGAPGYPAPFGPLGTDWRGGSGSGNGSGNGSGSGRAGNAGARLGMAGGEPHAGTRAAGMAPGFAGGGAGRNGMHAPMMPMGRGGRQGEDEEHSSPDFLMEADDLFGPGGLVAPPVIGENLPPQ</sequence>
<evidence type="ECO:0000313" key="4">
    <source>
        <dbReference type="EMBL" id="RZS45073.1"/>
    </source>
</evidence>
<dbReference type="Gene3D" id="1.20.1260.20">
    <property type="entry name" value="PPE superfamily"/>
    <property type="match status" value="1"/>
</dbReference>
<proteinExistence type="inferred from homology"/>
<feature type="region of interest" description="Disordered" evidence="2">
    <location>
        <begin position="166"/>
        <end position="335"/>
    </location>
</feature>
<comment type="similarity">
    <text evidence="1">Belongs to the mycobacterial PPE family.</text>
</comment>
<dbReference type="SUPFAM" id="SSF140459">
    <property type="entry name" value="PE/PPE dimer-like"/>
    <property type="match status" value="1"/>
</dbReference>
<accession>A0A4V2EUM3</accession>
<comment type="caution">
    <text evidence="4">The sequence shown here is derived from an EMBL/GenBank/DDBJ whole genome shotgun (WGS) entry which is preliminary data.</text>
</comment>
<feature type="compositionally biased region" description="Pro residues" evidence="2">
    <location>
        <begin position="237"/>
        <end position="246"/>
    </location>
</feature>
<dbReference type="InterPro" id="IPR000030">
    <property type="entry name" value="PPE_dom"/>
</dbReference>
<evidence type="ECO:0000259" key="3">
    <source>
        <dbReference type="Pfam" id="PF00823"/>
    </source>
</evidence>
<evidence type="ECO:0000256" key="2">
    <source>
        <dbReference type="SAM" id="MobiDB-lite"/>
    </source>
</evidence>
<dbReference type="EMBL" id="SGWQ01000001">
    <property type="protein sequence ID" value="RZS45073.1"/>
    <property type="molecule type" value="Genomic_DNA"/>
</dbReference>
<feature type="compositionally biased region" description="Low complexity" evidence="2">
    <location>
        <begin position="247"/>
        <end position="270"/>
    </location>
</feature>
<dbReference type="AlphaFoldDB" id="A0A4V2EUM3"/>
<dbReference type="RefSeq" id="WP_130342659.1">
    <property type="nucleotide sequence ID" value="NZ_SGWQ01000001.1"/>
</dbReference>
<name>A0A4V2EUM3_9PSEU</name>
<evidence type="ECO:0000313" key="5">
    <source>
        <dbReference type="Proteomes" id="UP000294257"/>
    </source>
</evidence>
<feature type="compositionally biased region" description="Low complexity" evidence="2">
    <location>
        <begin position="186"/>
        <end position="198"/>
    </location>
</feature>
<feature type="region of interest" description="Disordered" evidence="2">
    <location>
        <begin position="352"/>
        <end position="412"/>
    </location>
</feature>
<protein>
    <submittedName>
        <fullName evidence="4">PPE family protein</fullName>
    </submittedName>
</protein>
<dbReference type="Proteomes" id="UP000294257">
    <property type="component" value="Unassembled WGS sequence"/>
</dbReference>
<feature type="compositionally biased region" description="Gly residues" evidence="2">
    <location>
        <begin position="306"/>
        <end position="326"/>
    </location>
</feature>
<reference evidence="4 5" key="1">
    <citation type="submission" date="2019-02" db="EMBL/GenBank/DDBJ databases">
        <title>Genomic Encyclopedia of Type Strains, Phase IV (KMG-IV): sequencing the most valuable type-strain genomes for metagenomic binning, comparative biology and taxonomic classification.</title>
        <authorList>
            <person name="Goeker M."/>
        </authorList>
    </citation>
    <scope>NUCLEOTIDE SEQUENCE [LARGE SCALE GENOMIC DNA]</scope>
    <source>
        <strain evidence="4 5">DSM 101727</strain>
    </source>
</reference>
<dbReference type="OrthoDB" id="3682216at2"/>
<evidence type="ECO:0000256" key="1">
    <source>
        <dbReference type="ARBA" id="ARBA00010652"/>
    </source>
</evidence>
<keyword evidence="5" id="KW-1185">Reference proteome</keyword>
<gene>
    <name evidence="4" type="ORF">EV193_101959</name>
</gene>
<organism evidence="4 5">
    <name type="scientific">Herbihabitans rhizosphaerae</name>
    <dbReference type="NCBI Taxonomy" id="1872711"/>
    <lineage>
        <taxon>Bacteria</taxon>
        <taxon>Bacillati</taxon>
        <taxon>Actinomycetota</taxon>
        <taxon>Actinomycetes</taxon>
        <taxon>Pseudonocardiales</taxon>
        <taxon>Pseudonocardiaceae</taxon>
        <taxon>Herbihabitans</taxon>
    </lineage>
</organism>
<feature type="compositionally biased region" description="Low complexity" evidence="2">
    <location>
        <begin position="360"/>
        <end position="369"/>
    </location>
</feature>